<sequence>MLLPLKLFTRNSYKKIPLQALRKYLEARTIPVSHNAPADARRFINRALEFYLHDGILYKLGRTGSYTRRVVYENNQVEHIFNLAHRDRGHPGVETTFNLINTGFYIPNLYRRLADYIKRCVYCQKDQPATRQRDPLYLNYPAGMFHTIVCDCVKLRDATVVVHVTNFWDGPKLRFYQRLLQSSSRLYLFKLYCSCRNL</sequence>
<dbReference type="EMBL" id="CH981524">
    <property type="protein sequence ID" value="EDK41856.1"/>
    <property type="molecule type" value="Genomic_DNA"/>
</dbReference>
<accession>A5DRP8</accession>
<protein>
    <recommendedName>
        <fullName evidence="1">Integrase zinc-binding domain-containing protein</fullName>
    </recommendedName>
</protein>
<dbReference type="InParanoid" id="A5DRP8"/>
<dbReference type="Gene3D" id="1.10.340.70">
    <property type="match status" value="1"/>
</dbReference>
<proteinExistence type="predicted"/>
<organism evidence="2 3">
    <name type="scientific">Lodderomyces elongisporus (strain ATCC 11503 / CBS 2605 / JCM 1781 / NBRC 1676 / NRRL YB-4239)</name>
    <name type="common">Yeast</name>
    <name type="synonym">Saccharomyces elongisporus</name>
    <dbReference type="NCBI Taxonomy" id="379508"/>
    <lineage>
        <taxon>Eukaryota</taxon>
        <taxon>Fungi</taxon>
        <taxon>Dikarya</taxon>
        <taxon>Ascomycota</taxon>
        <taxon>Saccharomycotina</taxon>
        <taxon>Pichiomycetes</taxon>
        <taxon>Debaryomycetaceae</taxon>
        <taxon>Candida/Lodderomyces clade</taxon>
        <taxon>Lodderomyces</taxon>
    </lineage>
</organism>
<dbReference type="AlphaFoldDB" id="A5DRP8"/>
<dbReference type="PANTHER" id="PTHR37984:SF5">
    <property type="entry name" value="PROTEIN NYNRIN-LIKE"/>
    <property type="match status" value="1"/>
</dbReference>
<dbReference type="Pfam" id="PF17921">
    <property type="entry name" value="Integrase_H2C2"/>
    <property type="match status" value="1"/>
</dbReference>
<keyword evidence="3" id="KW-1185">Reference proteome</keyword>
<dbReference type="PANTHER" id="PTHR37984">
    <property type="entry name" value="PROTEIN CBG26694"/>
    <property type="match status" value="1"/>
</dbReference>
<dbReference type="OrthoDB" id="4025440at2759"/>
<dbReference type="Proteomes" id="UP000001996">
    <property type="component" value="Unassembled WGS sequence"/>
</dbReference>
<name>A5DRP8_LODEL</name>
<evidence type="ECO:0000259" key="1">
    <source>
        <dbReference type="Pfam" id="PF17921"/>
    </source>
</evidence>
<evidence type="ECO:0000313" key="2">
    <source>
        <dbReference type="EMBL" id="EDK41856.1"/>
    </source>
</evidence>
<dbReference type="HOGENOM" id="CLU_1378355_0_0_1"/>
<dbReference type="InterPro" id="IPR050951">
    <property type="entry name" value="Retrovirus_Pol_polyprotein"/>
</dbReference>
<gene>
    <name evidence="2" type="ORF">LELG_00034</name>
</gene>
<dbReference type="InterPro" id="IPR041588">
    <property type="entry name" value="Integrase_H2C2"/>
</dbReference>
<evidence type="ECO:0000313" key="3">
    <source>
        <dbReference type="Proteomes" id="UP000001996"/>
    </source>
</evidence>
<feature type="domain" description="Integrase zinc-binding" evidence="1">
    <location>
        <begin position="75"/>
        <end position="128"/>
    </location>
</feature>
<reference evidence="2 3" key="1">
    <citation type="journal article" date="2009" name="Nature">
        <title>Evolution of pathogenicity and sexual reproduction in eight Candida genomes.</title>
        <authorList>
            <person name="Butler G."/>
            <person name="Rasmussen M.D."/>
            <person name="Lin M.F."/>
            <person name="Santos M.A."/>
            <person name="Sakthikumar S."/>
            <person name="Munro C.A."/>
            <person name="Rheinbay E."/>
            <person name="Grabherr M."/>
            <person name="Forche A."/>
            <person name="Reedy J.L."/>
            <person name="Agrafioti I."/>
            <person name="Arnaud M.B."/>
            <person name="Bates S."/>
            <person name="Brown A.J."/>
            <person name="Brunke S."/>
            <person name="Costanzo M.C."/>
            <person name="Fitzpatrick D.A."/>
            <person name="de Groot P.W."/>
            <person name="Harris D."/>
            <person name="Hoyer L.L."/>
            <person name="Hube B."/>
            <person name="Klis F.M."/>
            <person name="Kodira C."/>
            <person name="Lennard N."/>
            <person name="Logue M.E."/>
            <person name="Martin R."/>
            <person name="Neiman A.M."/>
            <person name="Nikolaou E."/>
            <person name="Quail M.A."/>
            <person name="Quinn J."/>
            <person name="Santos M.C."/>
            <person name="Schmitzberger F.F."/>
            <person name="Sherlock G."/>
            <person name="Shah P."/>
            <person name="Silverstein K.A."/>
            <person name="Skrzypek M.S."/>
            <person name="Soll D."/>
            <person name="Staggs R."/>
            <person name="Stansfield I."/>
            <person name="Stumpf M.P."/>
            <person name="Sudbery P.E."/>
            <person name="Srikantha T."/>
            <person name="Zeng Q."/>
            <person name="Berman J."/>
            <person name="Berriman M."/>
            <person name="Heitman J."/>
            <person name="Gow N.A."/>
            <person name="Lorenz M.C."/>
            <person name="Birren B.W."/>
            <person name="Kellis M."/>
            <person name="Cuomo C.A."/>
        </authorList>
    </citation>
    <scope>NUCLEOTIDE SEQUENCE [LARGE SCALE GENOMIC DNA]</scope>
    <source>
        <strain evidence="3">ATCC 11503 / BCRC 21390 / CBS 2605 / JCM 1781 / NBRC 1676 / NRRL YB-4239</strain>
    </source>
</reference>
<dbReference type="VEuPathDB" id="FungiDB:LELG_00034"/>